<evidence type="ECO:0000313" key="4">
    <source>
        <dbReference type="Proteomes" id="UP001221208"/>
    </source>
</evidence>
<dbReference type="EMBL" id="JAQQXR010000001">
    <property type="protein sequence ID" value="MDC8756821.1"/>
    <property type="molecule type" value="Genomic_DNA"/>
</dbReference>
<evidence type="ECO:0000256" key="1">
    <source>
        <dbReference type="SAM" id="SignalP"/>
    </source>
</evidence>
<dbReference type="NCBIfam" id="TIGR02595">
    <property type="entry name" value="PEP_CTERM"/>
    <property type="match status" value="1"/>
</dbReference>
<evidence type="ECO:0000259" key="2">
    <source>
        <dbReference type="Pfam" id="PF07589"/>
    </source>
</evidence>
<comment type="caution">
    <text evidence="3">The sequence shown here is derived from an EMBL/GenBank/DDBJ whole genome shotgun (WGS) entry which is preliminary data.</text>
</comment>
<keyword evidence="1" id="KW-0732">Signal</keyword>
<name>A0ABT5JXQ4_9BURK</name>
<proteinExistence type="predicted"/>
<feature type="domain" description="Ice-binding protein C-terminal" evidence="2">
    <location>
        <begin position="211"/>
        <end position="235"/>
    </location>
</feature>
<evidence type="ECO:0000313" key="3">
    <source>
        <dbReference type="EMBL" id="MDC8756821.1"/>
    </source>
</evidence>
<dbReference type="Pfam" id="PF07589">
    <property type="entry name" value="PEP-CTERM"/>
    <property type="match status" value="1"/>
</dbReference>
<dbReference type="NCBIfam" id="NF035944">
    <property type="entry name" value="PEPxxWA-CTERM"/>
    <property type="match status" value="1"/>
</dbReference>
<feature type="chain" id="PRO_5045447673" evidence="1">
    <location>
        <begin position="20"/>
        <end position="238"/>
    </location>
</feature>
<dbReference type="InterPro" id="IPR013424">
    <property type="entry name" value="Ice-binding_C"/>
</dbReference>
<protein>
    <submittedName>
        <fullName evidence="3">PEPxxWA-CTERM sorting domain-containing protein</fullName>
    </submittedName>
</protein>
<keyword evidence="4" id="KW-1185">Reference proteome</keyword>
<dbReference type="Proteomes" id="UP001221208">
    <property type="component" value="Unassembled WGS sequence"/>
</dbReference>
<accession>A0ABT5JXQ4</accession>
<gene>
    <name evidence="3" type="ORF">OIK44_04375</name>
</gene>
<dbReference type="RefSeq" id="WP_273669464.1">
    <property type="nucleotide sequence ID" value="NZ_JAQQXR010000001.1"/>
</dbReference>
<reference evidence="3 4" key="1">
    <citation type="submission" date="2022-10" db="EMBL/GenBank/DDBJ databases">
        <title>Janthinobacterium sp. hw3 Genome sequencing.</title>
        <authorList>
            <person name="Park S."/>
        </authorList>
    </citation>
    <scope>NUCLEOTIDE SEQUENCE [LARGE SCALE GENOMIC DNA]</scope>
    <source>
        <strain evidence="4">hw3</strain>
    </source>
</reference>
<organism evidence="3 4">
    <name type="scientific">Janthinobacterium fluminis</name>
    <dbReference type="NCBI Taxonomy" id="2987524"/>
    <lineage>
        <taxon>Bacteria</taxon>
        <taxon>Pseudomonadati</taxon>
        <taxon>Pseudomonadota</taxon>
        <taxon>Betaproteobacteria</taxon>
        <taxon>Burkholderiales</taxon>
        <taxon>Oxalobacteraceae</taxon>
        <taxon>Janthinobacterium</taxon>
    </lineage>
</organism>
<feature type="signal peptide" evidence="1">
    <location>
        <begin position="1"/>
        <end position="19"/>
    </location>
</feature>
<sequence length="238" mass="24563">MKRLAILSIALAAAGMSHAAEIYNNGPVVDAKGRSVIAPGYSSYGYGANGANGQAVADDFNIAEGQRWNLTSIDFFAYQTGAGGFTLQSATWSIVSTHVNSDVVLASGTTSLTNGGREGYRVSSTGLSNTQRGIYRAQADIADITLGAGHYFLRWSLTGSGASGPWQAPVADGRSGNAGQADASGEYLKLVDSASNLTVELPFALHGTVSAVPEPETYAMLLAGLALVGAAARRRKQA</sequence>